<dbReference type="Proteomes" id="UP000237438">
    <property type="component" value="Unassembled WGS sequence"/>
</dbReference>
<feature type="compositionally biased region" description="Polar residues" evidence="1">
    <location>
        <begin position="162"/>
        <end position="175"/>
    </location>
</feature>
<sequence length="340" mass="39058">DRLIGETKIDLRDIIVPGGGQNDVWHNLNCKGKYAGEIRVEITYYDTRLKQEKAEKFQPDHETSVNEAHRALKPPQNMIKRRPLPSDPIIRESNIGISVNSSFPYNSDFESIEQTPRLLGGYTTSPSSSNEHTTIDQRRYQNYPSVNKYEDRHHSYSRDQLRTSNSGSGYSKPASYSFQTEDFEHTQATQRELQDSGYYTPQLPYLSREKNMSGYFSSKGSSSTRLNEYNNMPECQKVVTGSFSQQPSNSQYIYQETRAYQADPRESVYPREKSVLNYIPYTKPYDYPSPEELGAPPSLSDSPPPPPIHRSRNSNKHRVSLDHTSVPYAASDFVHKPYWE</sequence>
<dbReference type="OrthoDB" id="3594395at2759"/>
<dbReference type="AlphaFoldDB" id="A0A2S4PNH7"/>
<feature type="region of interest" description="Disordered" evidence="1">
    <location>
        <begin position="286"/>
        <end position="326"/>
    </location>
</feature>
<gene>
    <name evidence="2" type="ORF">EPUL_004911</name>
</gene>
<dbReference type="SUPFAM" id="SSF49562">
    <property type="entry name" value="C2 domain (Calcium/lipid-binding domain, CaLB)"/>
    <property type="match status" value="1"/>
</dbReference>
<feature type="region of interest" description="Disordered" evidence="1">
    <location>
        <begin position="148"/>
        <end position="175"/>
    </location>
</feature>
<protein>
    <recommendedName>
        <fullName evidence="4">C2 domain-containing protein</fullName>
    </recommendedName>
</protein>
<comment type="caution">
    <text evidence="2">The sequence shown here is derived from an EMBL/GenBank/DDBJ whole genome shotgun (WGS) entry which is preliminary data.</text>
</comment>
<reference evidence="2 3" key="1">
    <citation type="submission" date="2017-10" db="EMBL/GenBank/DDBJ databases">
        <title>Development of genomic resources for the powdery mildew, Erysiphe pulchra.</title>
        <authorList>
            <person name="Wadl P.A."/>
            <person name="Mack B.M."/>
            <person name="Moore G."/>
            <person name="Beltz S.B."/>
        </authorList>
    </citation>
    <scope>NUCLEOTIDE SEQUENCE [LARGE SCALE GENOMIC DNA]</scope>
    <source>
        <strain evidence="2">Cflorida</strain>
    </source>
</reference>
<feature type="non-terminal residue" evidence="2">
    <location>
        <position position="1"/>
    </location>
</feature>
<feature type="non-terminal residue" evidence="2">
    <location>
        <position position="340"/>
    </location>
</feature>
<evidence type="ECO:0000313" key="2">
    <source>
        <dbReference type="EMBL" id="POS83577.1"/>
    </source>
</evidence>
<accession>A0A2S4PNH7</accession>
<dbReference type="STRING" id="225359.A0A2S4PNH7"/>
<proteinExistence type="predicted"/>
<name>A0A2S4PNH7_9PEZI</name>
<feature type="compositionally biased region" description="Basic and acidic residues" evidence="1">
    <location>
        <begin position="148"/>
        <end position="161"/>
    </location>
</feature>
<keyword evidence="3" id="KW-1185">Reference proteome</keyword>
<organism evidence="2 3">
    <name type="scientific">Erysiphe pulchra</name>
    <dbReference type="NCBI Taxonomy" id="225359"/>
    <lineage>
        <taxon>Eukaryota</taxon>
        <taxon>Fungi</taxon>
        <taxon>Dikarya</taxon>
        <taxon>Ascomycota</taxon>
        <taxon>Pezizomycotina</taxon>
        <taxon>Leotiomycetes</taxon>
        <taxon>Erysiphales</taxon>
        <taxon>Erysiphaceae</taxon>
        <taxon>Erysiphe</taxon>
    </lineage>
</organism>
<feature type="compositionally biased region" description="Basic residues" evidence="1">
    <location>
        <begin position="309"/>
        <end position="318"/>
    </location>
</feature>
<evidence type="ECO:0000313" key="3">
    <source>
        <dbReference type="Proteomes" id="UP000237438"/>
    </source>
</evidence>
<dbReference type="InterPro" id="IPR035892">
    <property type="entry name" value="C2_domain_sf"/>
</dbReference>
<evidence type="ECO:0008006" key="4">
    <source>
        <dbReference type="Google" id="ProtNLM"/>
    </source>
</evidence>
<evidence type="ECO:0000256" key="1">
    <source>
        <dbReference type="SAM" id="MobiDB-lite"/>
    </source>
</evidence>
<dbReference type="EMBL" id="PEDP01001487">
    <property type="protein sequence ID" value="POS83577.1"/>
    <property type="molecule type" value="Genomic_DNA"/>
</dbReference>